<evidence type="ECO:0000313" key="14">
    <source>
        <dbReference type="Proteomes" id="UP000245647"/>
    </source>
</evidence>
<evidence type="ECO:0000256" key="4">
    <source>
        <dbReference type="ARBA" id="ARBA00022692"/>
    </source>
</evidence>
<dbReference type="Gene3D" id="2.170.130.10">
    <property type="entry name" value="TonB-dependent receptor, plug domain"/>
    <property type="match status" value="1"/>
</dbReference>
<keyword evidence="5 9" id="KW-0798">TonB box</keyword>
<sequence length="1146" mass="127271">MYEISSFGTGVRYGNLFRKILLIMKLVVVLMVVSFLQVSAAGYGQKITLNHKKASLEQVLREIRKQTGFFILCDGEILEKAKPLNVKFENTEIEKVLSICLQDQPFDYAIDNKTVIISWKSGAGKESGEASASRITTIKGRVTDQRGEPLPGVSVKIKGEPTGVVTDIQGTFSINVQSDNQVLVFTYVGFAPREVPVKGKSTIEISLKEQVTSLNEIVVVGYGTQKKSDVNAAIVSVKPEQIDRTAQPAIDQMLQGQAAGLTVFNSSQPGGGVSLFIRGQTSTGAGNGPLVVIDGFPVIYDAVEPGSGNKYNMGGRGALNDINPNDIASIEILKDASATAIYGARASNGVILITTKRAKAGVSVDYSFNTSYQSIAKKPELLNAREYMTEQNNYLYELYLLQNNLPPYGNKNPSDVPPFVARNTEQAIAAAGTGTNWYDLITQTGNINQHNLSISQGNDNIKALFSFNYFNQKGVVKESGLERYSFRLNLDQKITKWWDYGISATYAFTKAKNSQLGGGRDADAGIIETALNYSPLIKAERDPLTNKWIEDPNQPLLGNPLSFLDIRDETEPRRLLGSIFSNVYLTKDLWVKLNMGADIRNSLRQGYFPKTTRYGSQVNGEAIINRAERNDYVLEGTLNYRKDFGTVHNIQAVAGYSYQNYNGRGSGTRAQNFSSDLLGWDALQAGSQRPSVSSYRDRHVLASYFSRIQYSYSNKYLLTFSGRVDGSDRFGANNRYAFFPSGAFAWRVIEEPFMKGKKPVSDLKLRLSVGKVGNENIPNDAASEYFGFNNVNYYFNGNLNTGVSLTKLGNPNLKWESTTEYNLGIDFGFFNNRLAGSADVYYKQVDDLLSNRSLPQSSVVGSIPWNVGTTQGKGLEITINSINIVKPFRWSSALTYTSYQDRWKKRDPKVMLQPYQGETDELTSVFTLIPDGIKQPGESTPAMPGLLPGQQKYKDIRGLDAEGNLTGVPDGKINQADVQLLGTTAPDFSLGLNNTFEYKGFDLNFFFYGSFGGLKWPSTRMEHSVYGSYGTQRFKDNFNFLKEVQDRWTSSNTDTEMPGGEVNSFDAYGAPYWEKSSYLRLKTITLGYNLARTLIRSKFLRSSRLYVGAQNLFTITDYKGLDPETEYDRASYPQQRTFSLGLDLKF</sequence>
<dbReference type="InterPro" id="IPR008969">
    <property type="entry name" value="CarboxyPept-like_regulatory"/>
</dbReference>
<dbReference type="SUPFAM" id="SSF49464">
    <property type="entry name" value="Carboxypeptidase regulatory domain-like"/>
    <property type="match status" value="1"/>
</dbReference>
<keyword evidence="2 8" id="KW-0813">Transport</keyword>
<dbReference type="InterPro" id="IPR000531">
    <property type="entry name" value="Beta-barrel_TonB"/>
</dbReference>
<dbReference type="InterPro" id="IPR023996">
    <property type="entry name" value="TonB-dep_OMP_SusC/RagA"/>
</dbReference>
<dbReference type="InterPro" id="IPR037066">
    <property type="entry name" value="Plug_dom_sf"/>
</dbReference>
<keyword evidence="10" id="KW-1133">Transmembrane helix</keyword>
<dbReference type="Pfam" id="PF07715">
    <property type="entry name" value="Plug"/>
    <property type="match status" value="1"/>
</dbReference>
<gene>
    <name evidence="13" type="ORF">DDR33_11420</name>
</gene>
<dbReference type="Gene3D" id="2.60.40.1120">
    <property type="entry name" value="Carboxypeptidase-like, regulatory domain"/>
    <property type="match status" value="1"/>
</dbReference>
<dbReference type="Pfam" id="PF13715">
    <property type="entry name" value="CarbopepD_reg_2"/>
    <property type="match status" value="1"/>
</dbReference>
<dbReference type="Proteomes" id="UP000245647">
    <property type="component" value="Unassembled WGS sequence"/>
</dbReference>
<dbReference type="NCBIfam" id="TIGR04056">
    <property type="entry name" value="OMP_RagA_SusC"/>
    <property type="match status" value="1"/>
</dbReference>
<evidence type="ECO:0000313" key="13">
    <source>
        <dbReference type="EMBL" id="PWG80627.1"/>
    </source>
</evidence>
<keyword evidence="14" id="KW-1185">Reference proteome</keyword>
<organism evidence="13 14">
    <name type="scientific">Pararcticibacter amylolyticus</name>
    <dbReference type="NCBI Taxonomy" id="2173175"/>
    <lineage>
        <taxon>Bacteria</taxon>
        <taxon>Pseudomonadati</taxon>
        <taxon>Bacteroidota</taxon>
        <taxon>Sphingobacteriia</taxon>
        <taxon>Sphingobacteriales</taxon>
        <taxon>Sphingobacteriaceae</taxon>
        <taxon>Pararcticibacter</taxon>
    </lineage>
</organism>
<dbReference type="AlphaFoldDB" id="A0A2U2PGU1"/>
<evidence type="ECO:0000256" key="3">
    <source>
        <dbReference type="ARBA" id="ARBA00022452"/>
    </source>
</evidence>
<reference evidence="13 14" key="1">
    <citation type="submission" date="2018-04" db="EMBL/GenBank/DDBJ databases">
        <title>Pedobacter chongqingensis sp. nov., isolated from a rottenly hemp rope.</title>
        <authorList>
            <person name="Cai Y."/>
        </authorList>
    </citation>
    <scope>NUCLEOTIDE SEQUENCE [LARGE SCALE GENOMIC DNA]</scope>
    <source>
        <strain evidence="13 14">FJ4-8</strain>
    </source>
</reference>
<evidence type="ECO:0000259" key="12">
    <source>
        <dbReference type="Pfam" id="PF07715"/>
    </source>
</evidence>
<dbReference type="FunFam" id="2.60.40.1120:FF:000003">
    <property type="entry name" value="Outer membrane protein Omp121"/>
    <property type="match status" value="1"/>
</dbReference>
<proteinExistence type="inferred from homology"/>
<dbReference type="NCBIfam" id="TIGR04057">
    <property type="entry name" value="SusC_RagA_signa"/>
    <property type="match status" value="1"/>
</dbReference>
<dbReference type="InterPro" id="IPR039426">
    <property type="entry name" value="TonB-dep_rcpt-like"/>
</dbReference>
<feature type="transmembrane region" description="Helical" evidence="10">
    <location>
        <begin position="20"/>
        <end position="43"/>
    </location>
</feature>
<feature type="domain" description="TonB-dependent receptor-like beta-barrel" evidence="11">
    <location>
        <begin position="481"/>
        <end position="1112"/>
    </location>
</feature>
<keyword evidence="4 8" id="KW-0812">Transmembrane</keyword>
<keyword evidence="7 8" id="KW-0998">Cell outer membrane</keyword>
<evidence type="ECO:0000256" key="2">
    <source>
        <dbReference type="ARBA" id="ARBA00022448"/>
    </source>
</evidence>
<evidence type="ECO:0000256" key="7">
    <source>
        <dbReference type="ARBA" id="ARBA00023237"/>
    </source>
</evidence>
<dbReference type="GO" id="GO:0009279">
    <property type="term" value="C:cell outer membrane"/>
    <property type="evidence" value="ECO:0007669"/>
    <property type="project" value="UniProtKB-SubCell"/>
</dbReference>
<evidence type="ECO:0000259" key="11">
    <source>
        <dbReference type="Pfam" id="PF00593"/>
    </source>
</evidence>
<dbReference type="SUPFAM" id="SSF56935">
    <property type="entry name" value="Porins"/>
    <property type="match status" value="1"/>
</dbReference>
<evidence type="ECO:0000256" key="8">
    <source>
        <dbReference type="PROSITE-ProRule" id="PRU01360"/>
    </source>
</evidence>
<comment type="similarity">
    <text evidence="8 9">Belongs to the TonB-dependent receptor family.</text>
</comment>
<comment type="subcellular location">
    <subcellularLocation>
        <location evidence="1 8">Cell outer membrane</location>
        <topology evidence="1 8">Multi-pass membrane protein</topology>
    </subcellularLocation>
</comment>
<protein>
    <submittedName>
        <fullName evidence="13">SusC/RagA family TonB-linked outer membrane protein</fullName>
    </submittedName>
</protein>
<dbReference type="InterPro" id="IPR012910">
    <property type="entry name" value="Plug_dom"/>
</dbReference>
<dbReference type="Gene3D" id="2.40.170.20">
    <property type="entry name" value="TonB-dependent receptor, beta-barrel domain"/>
    <property type="match status" value="1"/>
</dbReference>
<dbReference type="PROSITE" id="PS52016">
    <property type="entry name" value="TONB_DEPENDENT_REC_3"/>
    <property type="match status" value="1"/>
</dbReference>
<dbReference type="Pfam" id="PF00593">
    <property type="entry name" value="TonB_dep_Rec_b-barrel"/>
    <property type="match status" value="1"/>
</dbReference>
<dbReference type="InterPro" id="IPR023997">
    <property type="entry name" value="TonB-dep_OMP_SusC/RagA_CS"/>
</dbReference>
<evidence type="ECO:0000256" key="10">
    <source>
        <dbReference type="SAM" id="Phobius"/>
    </source>
</evidence>
<dbReference type="EMBL" id="QEAS01000008">
    <property type="protein sequence ID" value="PWG80627.1"/>
    <property type="molecule type" value="Genomic_DNA"/>
</dbReference>
<feature type="domain" description="TonB-dependent receptor plug" evidence="12">
    <location>
        <begin position="227"/>
        <end position="350"/>
    </location>
</feature>
<evidence type="ECO:0000256" key="6">
    <source>
        <dbReference type="ARBA" id="ARBA00023136"/>
    </source>
</evidence>
<keyword evidence="6 8" id="KW-0472">Membrane</keyword>
<name>A0A2U2PGU1_9SPHI</name>
<evidence type="ECO:0000256" key="9">
    <source>
        <dbReference type="RuleBase" id="RU003357"/>
    </source>
</evidence>
<evidence type="ECO:0000256" key="5">
    <source>
        <dbReference type="ARBA" id="ARBA00023077"/>
    </source>
</evidence>
<evidence type="ECO:0000256" key="1">
    <source>
        <dbReference type="ARBA" id="ARBA00004571"/>
    </source>
</evidence>
<dbReference type="Gene3D" id="3.55.50.30">
    <property type="match status" value="1"/>
</dbReference>
<comment type="caution">
    <text evidence="13">The sequence shown here is derived from an EMBL/GenBank/DDBJ whole genome shotgun (WGS) entry which is preliminary data.</text>
</comment>
<keyword evidence="3 8" id="KW-1134">Transmembrane beta strand</keyword>
<dbReference type="InterPro" id="IPR036942">
    <property type="entry name" value="Beta-barrel_TonB_sf"/>
</dbReference>
<accession>A0A2U2PGU1</accession>